<dbReference type="EMBL" id="CP037940">
    <property type="protein sequence ID" value="QBO35728.1"/>
    <property type="molecule type" value="Genomic_DNA"/>
</dbReference>
<dbReference type="RefSeq" id="WP_133362807.1">
    <property type="nucleotide sequence ID" value="NZ_CP037940.1"/>
</dbReference>
<dbReference type="CDD" id="cd00085">
    <property type="entry name" value="HNHc"/>
    <property type="match status" value="1"/>
</dbReference>
<keyword evidence="2" id="KW-1185">Reference proteome</keyword>
<dbReference type="SUPFAM" id="SSF54060">
    <property type="entry name" value="His-Me finger endonucleases"/>
    <property type="match status" value="1"/>
</dbReference>
<name>A0A4P6YSN5_9LACO</name>
<reference evidence="2" key="1">
    <citation type="submission" date="2019-03" db="EMBL/GenBank/DDBJ databases">
        <title>Weissella sp. 26KH-42 Genome sequencing.</title>
        <authorList>
            <person name="Heo J."/>
            <person name="Kim S.-J."/>
            <person name="Kim J.-S."/>
            <person name="Hong S.-B."/>
            <person name="Kwon S.-W."/>
        </authorList>
    </citation>
    <scope>NUCLEOTIDE SEQUENCE [LARGE SCALE GENOMIC DNA]</scope>
    <source>
        <strain evidence="2">26KH-42</strain>
    </source>
</reference>
<proteinExistence type="predicted"/>
<dbReference type="InterPro" id="IPR044925">
    <property type="entry name" value="His-Me_finger_sf"/>
</dbReference>
<sequence>MPGKIVNGIKQRYDNFSDAIGDLFSRGAKVVVKGFDKGTNAVKSAISKHLPSWISKPLNAYIGFNVSVDKGITAFVSDLGSGLYSLNKGLEDTFLDGVSASFGNKAAQNRLLTTLKNTGYAAANVALSLMRHSGDANTRIAGESFTKYLSKVTNGKIDGGKALENALAASVTNMYKKNGGVYTATYLGLTIASLFVSGGTVVGVGSKFGKTDELLGLAGKGEKVAKVAGDVKKENNFTGLLRGEKIVLKNIDTKPVEYVKRPSVEAKKLRNKFNASVKKSFLRNLATDEKRLQKYGLTKNDIEDMRDGYVPDGWQVHHQLPLDDSGTNDFSNLVLVKNEPYHKVITNYQRSSTKGMKPGDKRIINWPFIKNNIYNPK</sequence>
<dbReference type="KEGG" id="wei:EQG49_04245"/>
<evidence type="ECO:0000313" key="1">
    <source>
        <dbReference type="EMBL" id="QBO35728.1"/>
    </source>
</evidence>
<dbReference type="Proteomes" id="UP000292886">
    <property type="component" value="Chromosome"/>
</dbReference>
<dbReference type="InterPro" id="IPR003615">
    <property type="entry name" value="HNH_nuc"/>
</dbReference>
<protein>
    <submittedName>
        <fullName evidence="1">Uncharacterized protein</fullName>
    </submittedName>
</protein>
<dbReference type="OrthoDB" id="2194693at2"/>
<dbReference type="InterPro" id="IPR052947">
    <property type="entry name" value="T6SS_Hcp1_domain"/>
</dbReference>
<dbReference type="PANTHER" id="PTHR34319">
    <property type="entry name" value="MAJOR EXPORTED PROTEIN"/>
    <property type="match status" value="1"/>
</dbReference>
<organism evidence="1 2">
    <name type="scientific">Periweissella cryptocerci</name>
    <dbReference type="NCBI Taxonomy" id="2506420"/>
    <lineage>
        <taxon>Bacteria</taxon>
        <taxon>Bacillati</taxon>
        <taxon>Bacillota</taxon>
        <taxon>Bacilli</taxon>
        <taxon>Lactobacillales</taxon>
        <taxon>Lactobacillaceae</taxon>
        <taxon>Periweissella</taxon>
    </lineage>
</organism>
<evidence type="ECO:0000313" key="2">
    <source>
        <dbReference type="Proteomes" id="UP000292886"/>
    </source>
</evidence>
<gene>
    <name evidence="1" type="ORF">EQG49_04245</name>
</gene>
<dbReference type="AlphaFoldDB" id="A0A4P6YSN5"/>
<accession>A0A4P6YSN5</accession>
<dbReference type="PANTHER" id="PTHR34319:SF7">
    <property type="entry name" value="HNH ENDONUCLEASE DOMAIN-CONTAINING PROTEIN"/>
    <property type="match status" value="1"/>
</dbReference>